<reference evidence="1" key="1">
    <citation type="submission" date="2023-07" db="EMBL/GenBank/DDBJ databases">
        <title>Black Yeasts Isolated from many extreme environments.</title>
        <authorList>
            <person name="Coleine C."/>
            <person name="Stajich J.E."/>
            <person name="Selbmann L."/>
        </authorList>
    </citation>
    <scope>NUCLEOTIDE SEQUENCE</scope>
    <source>
        <strain evidence="1">CCFEE 5714</strain>
    </source>
</reference>
<dbReference type="EC" id="2.4.2.14" evidence="1"/>
<keyword evidence="1" id="KW-0808">Transferase</keyword>
<accession>A0ACC3MZ76</accession>
<protein>
    <submittedName>
        <fullName evidence="1">Amidophosphoribosyltransferase</fullName>
        <ecNumber evidence="1">2.4.2.14</ecNumber>
    </submittedName>
</protein>
<organism evidence="1 2">
    <name type="scientific">Vermiconidia calcicola</name>
    <dbReference type="NCBI Taxonomy" id="1690605"/>
    <lineage>
        <taxon>Eukaryota</taxon>
        <taxon>Fungi</taxon>
        <taxon>Dikarya</taxon>
        <taxon>Ascomycota</taxon>
        <taxon>Pezizomycotina</taxon>
        <taxon>Dothideomycetes</taxon>
        <taxon>Dothideomycetidae</taxon>
        <taxon>Mycosphaerellales</taxon>
        <taxon>Extremaceae</taxon>
        <taxon>Vermiconidia</taxon>
    </lineage>
</organism>
<dbReference type="Proteomes" id="UP001281147">
    <property type="component" value="Unassembled WGS sequence"/>
</dbReference>
<gene>
    <name evidence="1" type="primary">ADE4_2</name>
    <name evidence="1" type="ORF">LTR37_012529</name>
</gene>
<comment type="caution">
    <text evidence="1">The sequence shown here is derived from an EMBL/GenBank/DDBJ whole genome shotgun (WGS) entry which is preliminary data.</text>
</comment>
<keyword evidence="2" id="KW-1185">Reference proteome</keyword>
<evidence type="ECO:0000313" key="2">
    <source>
        <dbReference type="Proteomes" id="UP001281147"/>
    </source>
</evidence>
<proteinExistence type="predicted"/>
<evidence type="ECO:0000313" key="1">
    <source>
        <dbReference type="EMBL" id="KAK3706850.1"/>
    </source>
</evidence>
<name>A0ACC3MZ76_9PEZI</name>
<sequence length="177" mass="19507">MRVTMPDKKPPRHSDPPQKSRLQWHQLHPKEVLDSTDSSTLETSPIEAVDSFTALERTYKRCEGIWACTAVLAGFGLIGFRDAYCIRAMVLGEFPSVRPEGGKDYMMACESVALSQNGYDNIKDFIPGQAIIIEKGEGFGKTIKPVIKANLLNTFVNGVSDTISAVFGHYSRVPALT</sequence>
<dbReference type="EMBL" id="JAUTXU010000116">
    <property type="protein sequence ID" value="KAK3706850.1"/>
    <property type="molecule type" value="Genomic_DNA"/>
</dbReference>
<keyword evidence="1" id="KW-0328">Glycosyltransferase</keyword>